<reference evidence="1" key="1">
    <citation type="journal article" date="2021" name="bioRxiv">
        <title>Unraveling nitrogen, sulfur and carbon metabolic pathways and microbial community transcriptional responses to substrate deprivation and toxicity stresses in a bioreactor mimicking anoxic brackish coastal sediment conditions.</title>
        <authorList>
            <person name="Martins P.D."/>
            <person name="Echeveste M.J."/>
            <person name="Arshad A."/>
            <person name="Kurth J."/>
            <person name="Ouboter H."/>
            <person name="Jetten M.S.M."/>
            <person name="Welte C.U."/>
        </authorList>
    </citation>
    <scope>NUCLEOTIDE SEQUENCE</scope>
    <source>
        <strain evidence="1">MAG_39</strain>
    </source>
</reference>
<sequence>MRLSFGKILALAAHLDDVELGCAGFLSKFRSSAEIHLLALSRERRNSLGEVQEVRDLSEAHRATRRMGLKKSSLLVENVPTQLFDSHTQAIREILLHYNKIIQPDLVLTPSKNDIHQDHRALCEQAEKVFKRVSLLGYEIVNSSFTFLPDLFVELSEKDMARKVAAVSCYKSQMNPSITTADYFSKQVIEAMAVSRGAKIGVPYAEAFEVYRFVVR</sequence>
<dbReference type="Proteomes" id="UP000705867">
    <property type="component" value="Unassembled WGS sequence"/>
</dbReference>
<dbReference type="AlphaFoldDB" id="A0A953M1P0"/>
<dbReference type="InterPro" id="IPR024078">
    <property type="entry name" value="LmbE-like_dom_sf"/>
</dbReference>
<dbReference type="InterPro" id="IPR003737">
    <property type="entry name" value="GlcNAc_PI_deacetylase-related"/>
</dbReference>
<dbReference type="SUPFAM" id="SSF102588">
    <property type="entry name" value="LmbE-like"/>
    <property type="match status" value="1"/>
</dbReference>
<reference evidence="1" key="2">
    <citation type="submission" date="2021-08" db="EMBL/GenBank/DDBJ databases">
        <authorList>
            <person name="Dalcin Martins P."/>
        </authorList>
    </citation>
    <scope>NUCLEOTIDE SEQUENCE</scope>
    <source>
        <strain evidence="1">MAG_39</strain>
    </source>
</reference>
<dbReference type="Pfam" id="PF02585">
    <property type="entry name" value="PIG-L"/>
    <property type="match status" value="1"/>
</dbReference>
<dbReference type="GO" id="GO:0016811">
    <property type="term" value="F:hydrolase activity, acting on carbon-nitrogen (but not peptide) bonds, in linear amides"/>
    <property type="evidence" value="ECO:0007669"/>
    <property type="project" value="TreeGrafter"/>
</dbReference>
<dbReference type="PANTHER" id="PTHR12993">
    <property type="entry name" value="N-ACETYLGLUCOSAMINYL-PHOSPHATIDYLINOSITOL DE-N-ACETYLASE-RELATED"/>
    <property type="match status" value="1"/>
</dbReference>
<name>A0A953M1P0_9BACT</name>
<gene>
    <name evidence="1" type="ORF">K8I29_08860</name>
</gene>
<accession>A0A953M1P0</accession>
<protein>
    <submittedName>
        <fullName evidence="1">PIG-L family deacetylase</fullName>
    </submittedName>
</protein>
<proteinExistence type="predicted"/>
<dbReference type="PANTHER" id="PTHR12993:SF11">
    <property type="entry name" value="N-ACETYLGLUCOSAMINYL-PHOSPHATIDYLINOSITOL DE-N-ACETYLASE"/>
    <property type="match status" value="1"/>
</dbReference>
<comment type="caution">
    <text evidence="1">The sequence shown here is derived from an EMBL/GenBank/DDBJ whole genome shotgun (WGS) entry which is preliminary data.</text>
</comment>
<dbReference type="Gene3D" id="3.40.50.10320">
    <property type="entry name" value="LmbE-like"/>
    <property type="match status" value="1"/>
</dbReference>
<dbReference type="EMBL" id="JAIOIV010000073">
    <property type="protein sequence ID" value="MBZ0156302.1"/>
    <property type="molecule type" value="Genomic_DNA"/>
</dbReference>
<organism evidence="1 2">
    <name type="scientific">Candidatus Nitrobium versatile</name>
    <dbReference type="NCBI Taxonomy" id="2884831"/>
    <lineage>
        <taxon>Bacteria</taxon>
        <taxon>Pseudomonadati</taxon>
        <taxon>Nitrospirota</taxon>
        <taxon>Nitrospiria</taxon>
        <taxon>Nitrospirales</taxon>
        <taxon>Nitrospiraceae</taxon>
        <taxon>Candidatus Nitrobium</taxon>
    </lineage>
</organism>
<evidence type="ECO:0000313" key="2">
    <source>
        <dbReference type="Proteomes" id="UP000705867"/>
    </source>
</evidence>
<evidence type="ECO:0000313" key="1">
    <source>
        <dbReference type="EMBL" id="MBZ0156302.1"/>
    </source>
</evidence>